<dbReference type="PANTHER" id="PTHR38600:SF2">
    <property type="entry name" value="SLL0088 PROTEIN"/>
    <property type="match status" value="1"/>
</dbReference>
<dbReference type="EMBL" id="CACSAS010000001">
    <property type="protein sequence ID" value="CAA0112681.1"/>
    <property type="molecule type" value="Genomic_DNA"/>
</dbReference>
<protein>
    <submittedName>
        <fullName evidence="2">HTH-type transcriptional regulator</fullName>
    </submittedName>
</protein>
<dbReference type="Proteomes" id="UP000433050">
    <property type="component" value="Unassembled WGS sequence"/>
</dbReference>
<dbReference type="PANTHER" id="PTHR38600">
    <property type="entry name" value="TRANSCRIPTIONAL REGULATORY PROTEIN"/>
    <property type="match status" value="1"/>
</dbReference>
<name>A0A5S9Q4Y4_9HYPH</name>
<dbReference type="PROSITE" id="PS50987">
    <property type="entry name" value="HTH_ARSR_2"/>
    <property type="match status" value="1"/>
</dbReference>
<evidence type="ECO:0000313" key="2">
    <source>
        <dbReference type="EMBL" id="CAA0112681.1"/>
    </source>
</evidence>
<dbReference type="SUPFAM" id="SSF46785">
    <property type="entry name" value="Winged helix' DNA-binding domain"/>
    <property type="match status" value="1"/>
</dbReference>
<gene>
    <name evidence="2" type="ORF">STARVERO_04087</name>
</gene>
<dbReference type="NCBIfam" id="NF033788">
    <property type="entry name" value="HTH_metalloreg"/>
    <property type="match status" value="1"/>
</dbReference>
<dbReference type="GO" id="GO:0003700">
    <property type="term" value="F:DNA-binding transcription factor activity"/>
    <property type="evidence" value="ECO:0007669"/>
    <property type="project" value="InterPro"/>
</dbReference>
<reference evidence="2 3" key="1">
    <citation type="submission" date="2019-12" db="EMBL/GenBank/DDBJ databases">
        <authorList>
            <person name="Reyes-Prieto M."/>
        </authorList>
    </citation>
    <scope>NUCLEOTIDE SEQUENCE [LARGE SCALE GENOMIC DNA]</scope>
    <source>
        <strain evidence="2">HF14-78462</strain>
    </source>
</reference>
<feature type="domain" description="HTH arsR-type" evidence="1">
    <location>
        <begin position="1"/>
        <end position="95"/>
    </location>
</feature>
<dbReference type="InterPro" id="IPR036390">
    <property type="entry name" value="WH_DNA-bd_sf"/>
</dbReference>
<sequence>MVKYQNAVLDSVFHALADPSRRAILRLLSERERSIGELVPAFPISFVAVSNHMKVLEQAGLVIRRKQGRHQMCSLDKRGLDAAQDWLDAHERFWTERLDALDAVVAEMKADDTGS</sequence>
<proteinExistence type="predicted"/>
<evidence type="ECO:0000259" key="1">
    <source>
        <dbReference type="PROSITE" id="PS50987"/>
    </source>
</evidence>
<dbReference type="Pfam" id="PF01022">
    <property type="entry name" value="HTH_5"/>
    <property type="match status" value="1"/>
</dbReference>
<dbReference type="Gene3D" id="1.10.10.10">
    <property type="entry name" value="Winged helix-like DNA-binding domain superfamily/Winged helix DNA-binding domain"/>
    <property type="match status" value="1"/>
</dbReference>
<dbReference type="AlphaFoldDB" id="A0A5S9Q4Y4"/>
<dbReference type="SMART" id="SM00418">
    <property type="entry name" value="HTH_ARSR"/>
    <property type="match status" value="1"/>
</dbReference>
<accession>A0A5S9Q4Y4</accession>
<evidence type="ECO:0000313" key="3">
    <source>
        <dbReference type="Proteomes" id="UP000433050"/>
    </source>
</evidence>
<dbReference type="PRINTS" id="PR00778">
    <property type="entry name" value="HTHARSR"/>
</dbReference>
<keyword evidence="3" id="KW-1185">Reference proteome</keyword>
<organism evidence="2 3">
    <name type="scientific">Starkeya nomas</name>
    <dbReference type="NCBI Taxonomy" id="2666134"/>
    <lineage>
        <taxon>Bacteria</taxon>
        <taxon>Pseudomonadati</taxon>
        <taxon>Pseudomonadota</taxon>
        <taxon>Alphaproteobacteria</taxon>
        <taxon>Hyphomicrobiales</taxon>
        <taxon>Xanthobacteraceae</taxon>
        <taxon>Starkeya</taxon>
    </lineage>
</organism>
<dbReference type="CDD" id="cd00090">
    <property type="entry name" value="HTH_ARSR"/>
    <property type="match status" value="1"/>
</dbReference>
<dbReference type="InterPro" id="IPR036388">
    <property type="entry name" value="WH-like_DNA-bd_sf"/>
</dbReference>
<dbReference type="InterPro" id="IPR011991">
    <property type="entry name" value="ArsR-like_HTH"/>
</dbReference>
<dbReference type="InterPro" id="IPR001845">
    <property type="entry name" value="HTH_ArsR_DNA-bd_dom"/>
</dbReference>